<dbReference type="AlphaFoldDB" id="A0A4Y7Q887"/>
<feature type="domain" description="PH" evidence="1">
    <location>
        <begin position="43"/>
        <end position="166"/>
    </location>
</feature>
<dbReference type="SUPFAM" id="SSF50729">
    <property type="entry name" value="PH domain-like"/>
    <property type="match status" value="1"/>
</dbReference>
<keyword evidence="3" id="KW-1185">Reference proteome</keyword>
<sequence length="386" mass="43010">MQAPLSWRNEIKYHDLASKAIDLNIHPGIGSVSQLDSDFRKKLYFSGSLIQHVVRKSDGSSPEDARWTDMWGQLCGVTLSLWDSEEIEAASGRGEEVHPTDINIINAVVEVYGSVTTPATATTPARNFPQVIALNTAGSNFLLFSCPSSAELVSWVSAIRLAAWEKSRLEEIYTGHLLRSASFISHRMWKDPLSPLERGRMEGWVHIRLAGHVEWKRVWLVVQGVICNACGHSPAVGRSKPPTPTASLSLTTMPFVAFYASSEPKDTKRAMLTFTELTQAFAVYRENPEMIPRSSLIKLEGTIGEEDFAGGMKGRDGWVLIMVGLGSNPEEQKTGPALKWLTGIHDAFCMYGRPNRYEWNPRNPESFFFAYPFGQHRDVSCSIAYL</sequence>
<dbReference type="STRING" id="50990.A0A4Y7Q887"/>
<evidence type="ECO:0000313" key="2">
    <source>
        <dbReference type="EMBL" id="TDL23536.1"/>
    </source>
</evidence>
<dbReference type="Gene3D" id="2.30.29.30">
    <property type="entry name" value="Pleckstrin-homology domain (PH domain)/Phosphotyrosine-binding domain (PTB)"/>
    <property type="match status" value="1"/>
</dbReference>
<organism evidence="2 3">
    <name type="scientific">Rickenella mellea</name>
    <dbReference type="NCBI Taxonomy" id="50990"/>
    <lineage>
        <taxon>Eukaryota</taxon>
        <taxon>Fungi</taxon>
        <taxon>Dikarya</taxon>
        <taxon>Basidiomycota</taxon>
        <taxon>Agaricomycotina</taxon>
        <taxon>Agaricomycetes</taxon>
        <taxon>Hymenochaetales</taxon>
        <taxon>Rickenellaceae</taxon>
        <taxon>Rickenella</taxon>
    </lineage>
</organism>
<reference evidence="2 3" key="1">
    <citation type="submission" date="2018-06" db="EMBL/GenBank/DDBJ databases">
        <title>A transcriptomic atlas of mushroom development highlights an independent origin of complex multicellularity.</title>
        <authorList>
            <consortium name="DOE Joint Genome Institute"/>
            <person name="Krizsan K."/>
            <person name="Almasi E."/>
            <person name="Merenyi Z."/>
            <person name="Sahu N."/>
            <person name="Viragh M."/>
            <person name="Koszo T."/>
            <person name="Mondo S."/>
            <person name="Kiss B."/>
            <person name="Balint B."/>
            <person name="Kues U."/>
            <person name="Barry K."/>
            <person name="Hegedus J.C."/>
            <person name="Henrissat B."/>
            <person name="Johnson J."/>
            <person name="Lipzen A."/>
            <person name="Ohm R."/>
            <person name="Nagy I."/>
            <person name="Pangilinan J."/>
            <person name="Yan J."/>
            <person name="Xiong Y."/>
            <person name="Grigoriev I.V."/>
            <person name="Hibbett D.S."/>
            <person name="Nagy L.G."/>
        </authorList>
    </citation>
    <scope>NUCLEOTIDE SEQUENCE [LARGE SCALE GENOMIC DNA]</scope>
    <source>
        <strain evidence="2 3">SZMC22713</strain>
    </source>
</reference>
<dbReference type="OrthoDB" id="5563754at2759"/>
<protein>
    <recommendedName>
        <fullName evidence="1">PH domain-containing protein</fullName>
    </recommendedName>
</protein>
<dbReference type="Proteomes" id="UP000294933">
    <property type="component" value="Unassembled WGS sequence"/>
</dbReference>
<dbReference type="EMBL" id="ML170170">
    <property type="protein sequence ID" value="TDL23536.1"/>
    <property type="molecule type" value="Genomic_DNA"/>
</dbReference>
<dbReference type="InterPro" id="IPR011993">
    <property type="entry name" value="PH-like_dom_sf"/>
</dbReference>
<dbReference type="VEuPathDB" id="FungiDB:BD410DRAFT_721136"/>
<dbReference type="Pfam" id="PF25381">
    <property type="entry name" value="PH_26"/>
    <property type="match status" value="1"/>
</dbReference>
<dbReference type="SMART" id="SM00233">
    <property type="entry name" value="PH"/>
    <property type="match status" value="1"/>
</dbReference>
<gene>
    <name evidence="2" type="ORF">BD410DRAFT_721136</name>
</gene>
<evidence type="ECO:0000259" key="1">
    <source>
        <dbReference type="SMART" id="SM00233"/>
    </source>
</evidence>
<evidence type="ECO:0000313" key="3">
    <source>
        <dbReference type="Proteomes" id="UP000294933"/>
    </source>
</evidence>
<dbReference type="InterPro" id="IPR001849">
    <property type="entry name" value="PH_domain"/>
</dbReference>
<proteinExistence type="predicted"/>
<name>A0A4Y7Q887_9AGAM</name>
<accession>A0A4Y7Q887</accession>
<dbReference type="InterPro" id="IPR058155">
    <property type="entry name" value="Skg3/CAF120-like_PH"/>
</dbReference>
<dbReference type="Pfam" id="PF00169">
    <property type="entry name" value="PH"/>
    <property type="match status" value="1"/>
</dbReference>